<dbReference type="STRING" id="698762.SAMN00808754_1640"/>
<organism evidence="1 2">
    <name type="scientific">Thermanaeromonas toyohensis ToBE</name>
    <dbReference type="NCBI Taxonomy" id="698762"/>
    <lineage>
        <taxon>Bacteria</taxon>
        <taxon>Bacillati</taxon>
        <taxon>Bacillota</taxon>
        <taxon>Clostridia</taxon>
        <taxon>Neomoorellales</taxon>
        <taxon>Neomoorellaceae</taxon>
        <taxon>Thermanaeromonas</taxon>
    </lineage>
</organism>
<dbReference type="EMBL" id="LT838272">
    <property type="protein sequence ID" value="SMB96767.1"/>
    <property type="molecule type" value="Genomic_DNA"/>
</dbReference>
<keyword evidence="2" id="KW-1185">Reference proteome</keyword>
<evidence type="ECO:0000313" key="1">
    <source>
        <dbReference type="EMBL" id="SMB96767.1"/>
    </source>
</evidence>
<dbReference type="AlphaFoldDB" id="A0A1W1VTS9"/>
<gene>
    <name evidence="1" type="ORF">SAMN00808754_1640</name>
</gene>
<sequence length="170" mass="18715">MLTLQLSKGATLVNIDGFYLWHCGVCEKSVPESPNENDPWGYGNLLLLEVDGKVKQVCRDCISELGEMVRGKGAGFICNGISYTGPRAREWANEIIDALLGEGDIEEFGCGWPVMAMLYGAEEKPYYTSLVALVEAAQRSCGSGCPEEPDRCPVAFWAARLEVPFLCRKR</sequence>
<protein>
    <submittedName>
        <fullName evidence="1">Uncharacterized protein</fullName>
    </submittedName>
</protein>
<proteinExistence type="predicted"/>
<accession>A0A1W1VTS9</accession>
<evidence type="ECO:0000313" key="2">
    <source>
        <dbReference type="Proteomes" id="UP000192569"/>
    </source>
</evidence>
<dbReference type="Proteomes" id="UP000192569">
    <property type="component" value="Chromosome I"/>
</dbReference>
<name>A0A1W1VTS9_9FIRM</name>
<reference evidence="1 2" key="1">
    <citation type="submission" date="2017-04" db="EMBL/GenBank/DDBJ databases">
        <authorList>
            <person name="Afonso C.L."/>
            <person name="Miller P.J."/>
            <person name="Scott M.A."/>
            <person name="Spackman E."/>
            <person name="Goraichik I."/>
            <person name="Dimitrov K.M."/>
            <person name="Suarez D.L."/>
            <person name="Swayne D.E."/>
        </authorList>
    </citation>
    <scope>NUCLEOTIDE SEQUENCE [LARGE SCALE GENOMIC DNA]</scope>
    <source>
        <strain evidence="1 2">ToBE</strain>
    </source>
</reference>